<dbReference type="AlphaFoldDB" id="A0A4R6MC61"/>
<dbReference type="Pfam" id="PF06992">
    <property type="entry name" value="Phage_lambda_P"/>
    <property type="match status" value="1"/>
</dbReference>
<dbReference type="OrthoDB" id="5725929at2"/>
<evidence type="ECO:0000313" key="2">
    <source>
        <dbReference type="EMBL" id="TDO98916.1"/>
    </source>
</evidence>
<reference evidence="2 3" key="1">
    <citation type="submission" date="2019-03" db="EMBL/GenBank/DDBJ databases">
        <title>Genomic Encyclopedia of Type Strains, Phase III (KMG-III): the genomes of soil and plant-associated and newly described type strains.</title>
        <authorList>
            <person name="Whitman W."/>
        </authorList>
    </citation>
    <scope>NUCLEOTIDE SEQUENCE [LARGE SCALE GENOMIC DNA]</scope>
    <source>
        <strain evidence="2 3">CECT 7378</strain>
    </source>
</reference>
<comment type="caution">
    <text evidence="2">The sequence shown here is derived from an EMBL/GenBank/DDBJ whole genome shotgun (WGS) entry which is preliminary data.</text>
</comment>
<dbReference type="GO" id="GO:0006270">
    <property type="term" value="P:DNA replication initiation"/>
    <property type="evidence" value="ECO:0007669"/>
    <property type="project" value="InterPro"/>
</dbReference>
<organism evidence="2 3">
    <name type="scientific">Marinomonas balearica</name>
    <dbReference type="NCBI Taxonomy" id="491947"/>
    <lineage>
        <taxon>Bacteria</taxon>
        <taxon>Pseudomonadati</taxon>
        <taxon>Pseudomonadota</taxon>
        <taxon>Gammaproteobacteria</taxon>
        <taxon>Oceanospirillales</taxon>
        <taxon>Oceanospirillaceae</taxon>
        <taxon>Marinomonas</taxon>
    </lineage>
</organism>
<keyword evidence="3" id="KW-1185">Reference proteome</keyword>
<dbReference type="Proteomes" id="UP000294656">
    <property type="component" value="Unassembled WGS sequence"/>
</dbReference>
<protein>
    <submittedName>
        <fullName evidence="2">Uncharacterized protein</fullName>
    </submittedName>
</protein>
<evidence type="ECO:0000256" key="1">
    <source>
        <dbReference type="SAM" id="MobiDB-lite"/>
    </source>
</evidence>
<name>A0A4R6MC61_9GAMM</name>
<feature type="compositionally biased region" description="Polar residues" evidence="1">
    <location>
        <begin position="7"/>
        <end position="18"/>
    </location>
</feature>
<dbReference type="EMBL" id="SNXC01000010">
    <property type="protein sequence ID" value="TDO98916.1"/>
    <property type="molecule type" value="Genomic_DNA"/>
</dbReference>
<accession>A0A4R6MC61</accession>
<feature type="region of interest" description="Disordered" evidence="1">
    <location>
        <begin position="1"/>
        <end position="34"/>
    </location>
</feature>
<proteinExistence type="predicted"/>
<dbReference type="InterPro" id="IPR009731">
    <property type="entry name" value="P-like"/>
</dbReference>
<dbReference type="RefSeq" id="WP_133503134.1">
    <property type="nucleotide sequence ID" value="NZ_SNXC01000010.1"/>
</dbReference>
<sequence length="259" mass="29378">MSKLAAPSQTSTTQTGNASDAGRNSADSAQQTEEEQRTRLLVNMLFARFKAIYTHKFASAYSTTEEVKLAKREWAIALKGFKEPLLAYAVERAKEQFAWPPSISEFLKVIHSAYKAYGMADPRSAYAEAARCRIDPREFNWSHPVVFHAGCDVGWFKLKTEEEHVTWSVFEKAYLSLVDRVIEGENFSIPTVTLIENKATLNVAQIITEIAATISVSEDEIAPIMYYLHKTPNTLIRKQYRERAKNQLITMGYKENIPD</sequence>
<gene>
    <name evidence="2" type="ORF">DFP79_1331</name>
</gene>
<evidence type="ECO:0000313" key="3">
    <source>
        <dbReference type="Proteomes" id="UP000294656"/>
    </source>
</evidence>